<dbReference type="SUPFAM" id="SSF49313">
    <property type="entry name" value="Cadherin-like"/>
    <property type="match status" value="3"/>
</dbReference>
<dbReference type="InterPro" id="IPR039808">
    <property type="entry name" value="Cadherin"/>
</dbReference>
<feature type="domain" description="PKD" evidence="6">
    <location>
        <begin position="364"/>
        <end position="396"/>
    </location>
</feature>
<dbReference type="GO" id="GO:0005509">
    <property type="term" value="F:calcium ion binding"/>
    <property type="evidence" value="ECO:0007669"/>
    <property type="project" value="InterPro"/>
</dbReference>
<dbReference type="CDD" id="cd11304">
    <property type="entry name" value="Cadherin_repeat"/>
    <property type="match status" value="3"/>
</dbReference>
<dbReference type="InterPro" id="IPR002126">
    <property type="entry name" value="Cadherin-like_dom"/>
</dbReference>
<keyword evidence="9" id="KW-1185">Reference proteome</keyword>
<dbReference type="GO" id="GO:0045296">
    <property type="term" value="F:cadherin binding"/>
    <property type="evidence" value="ECO:0007669"/>
    <property type="project" value="TreeGrafter"/>
</dbReference>
<dbReference type="InterPro" id="IPR005046">
    <property type="entry name" value="DUF285"/>
</dbReference>
<evidence type="ECO:0008006" key="10">
    <source>
        <dbReference type="Google" id="ProtNLM"/>
    </source>
</evidence>
<keyword evidence="3" id="KW-0106">Calcium</keyword>
<dbReference type="PROSITE" id="PS50093">
    <property type="entry name" value="PKD"/>
    <property type="match status" value="1"/>
</dbReference>
<evidence type="ECO:0000313" key="8">
    <source>
        <dbReference type="EMBL" id="OCK42577.1"/>
    </source>
</evidence>
<dbReference type="AlphaFoldDB" id="A0A1B9XYC5"/>
<dbReference type="SMART" id="SM00112">
    <property type="entry name" value="CA"/>
    <property type="match status" value="3"/>
</dbReference>
<dbReference type="GO" id="GO:0008013">
    <property type="term" value="F:beta-catenin binding"/>
    <property type="evidence" value="ECO:0007669"/>
    <property type="project" value="TreeGrafter"/>
</dbReference>
<dbReference type="PANTHER" id="PTHR24027">
    <property type="entry name" value="CADHERIN-23"/>
    <property type="match status" value="1"/>
</dbReference>
<comment type="subcellular location">
    <subcellularLocation>
        <location evidence="1">Membrane</location>
    </subcellularLocation>
</comment>
<evidence type="ECO:0000256" key="5">
    <source>
        <dbReference type="SAM" id="SignalP"/>
    </source>
</evidence>
<reference evidence="8 9" key="1">
    <citation type="submission" date="2016-06" db="EMBL/GenBank/DDBJ databases">
        <title>Draft Genome Sequence of Tenacibaculum soleae UCD-KL19.</title>
        <authorList>
            <person name="Eisen J.A."/>
            <person name="Coil D.A."/>
            <person name="Lujan K.M."/>
        </authorList>
    </citation>
    <scope>NUCLEOTIDE SEQUENCE [LARGE SCALE GENOMIC DNA]</scope>
    <source>
        <strain evidence="8 9">UCD-KL19</strain>
    </source>
</reference>
<gene>
    <name evidence="8" type="ORF">BA195_10400</name>
</gene>
<dbReference type="GO" id="GO:0007156">
    <property type="term" value="P:homophilic cell adhesion via plasma membrane adhesion molecules"/>
    <property type="evidence" value="ECO:0007669"/>
    <property type="project" value="InterPro"/>
</dbReference>
<dbReference type="InterPro" id="IPR035986">
    <property type="entry name" value="PKD_dom_sf"/>
</dbReference>
<dbReference type="PROSITE" id="PS50268">
    <property type="entry name" value="CADHERIN_2"/>
    <property type="match status" value="3"/>
</dbReference>
<keyword evidence="4" id="KW-0472">Membrane</keyword>
<dbReference type="STRING" id="447689.BA195_10400"/>
<dbReference type="InterPro" id="IPR015919">
    <property type="entry name" value="Cadherin-like_sf"/>
</dbReference>
<dbReference type="Proteomes" id="UP000093186">
    <property type="component" value="Unassembled WGS sequence"/>
</dbReference>
<organism evidence="8 9">
    <name type="scientific">Tenacibaculum soleae</name>
    <dbReference type="NCBI Taxonomy" id="447689"/>
    <lineage>
        <taxon>Bacteria</taxon>
        <taxon>Pseudomonadati</taxon>
        <taxon>Bacteroidota</taxon>
        <taxon>Flavobacteriia</taxon>
        <taxon>Flavobacteriales</taxon>
        <taxon>Flavobacteriaceae</taxon>
        <taxon>Tenacibaculum</taxon>
    </lineage>
</organism>
<dbReference type="PANTHER" id="PTHR24027:SF438">
    <property type="entry name" value="CADHERIN 23"/>
    <property type="match status" value="1"/>
</dbReference>
<proteinExistence type="predicted"/>
<evidence type="ECO:0000259" key="7">
    <source>
        <dbReference type="PROSITE" id="PS50268"/>
    </source>
</evidence>
<dbReference type="Gene3D" id="2.60.40.60">
    <property type="entry name" value="Cadherins"/>
    <property type="match status" value="3"/>
</dbReference>
<dbReference type="EMBL" id="MAKX01000013">
    <property type="protein sequence ID" value="OCK42577.1"/>
    <property type="molecule type" value="Genomic_DNA"/>
</dbReference>
<keyword evidence="2" id="KW-0677">Repeat</keyword>
<feature type="domain" description="Cadherin" evidence="7">
    <location>
        <begin position="35"/>
        <end position="134"/>
    </location>
</feature>
<evidence type="ECO:0000256" key="3">
    <source>
        <dbReference type="ARBA" id="ARBA00022837"/>
    </source>
</evidence>
<evidence type="ECO:0000256" key="4">
    <source>
        <dbReference type="ARBA" id="ARBA00023136"/>
    </source>
</evidence>
<evidence type="ECO:0000259" key="6">
    <source>
        <dbReference type="PROSITE" id="PS50093"/>
    </source>
</evidence>
<keyword evidence="5" id="KW-0732">Signal</keyword>
<feature type="chain" id="PRO_5008639899" description="Cadherin domain-containing protein" evidence="5">
    <location>
        <begin position="19"/>
        <end position="673"/>
    </location>
</feature>
<evidence type="ECO:0000256" key="1">
    <source>
        <dbReference type="ARBA" id="ARBA00004370"/>
    </source>
</evidence>
<accession>A0A1B9XYC5</accession>
<dbReference type="Pfam" id="PF00028">
    <property type="entry name" value="Cadherin"/>
    <property type="match status" value="1"/>
</dbReference>
<dbReference type="GO" id="GO:0016342">
    <property type="term" value="C:catenin complex"/>
    <property type="evidence" value="ECO:0007669"/>
    <property type="project" value="TreeGrafter"/>
</dbReference>
<dbReference type="NCBIfam" id="TIGR02167">
    <property type="entry name" value="Liste_lipo_26"/>
    <property type="match status" value="4"/>
</dbReference>
<name>A0A1B9XYC5_9FLAO</name>
<dbReference type="RefSeq" id="WP_068705255.1">
    <property type="nucleotide sequence ID" value="NZ_MAKX01000013.1"/>
</dbReference>
<protein>
    <recommendedName>
        <fullName evidence="10">Cadherin domain-containing protein</fullName>
    </recommendedName>
</protein>
<evidence type="ECO:0000313" key="9">
    <source>
        <dbReference type="Proteomes" id="UP000093186"/>
    </source>
</evidence>
<dbReference type="Pfam" id="PF03382">
    <property type="entry name" value="DUF285"/>
    <property type="match status" value="2"/>
</dbReference>
<comment type="caution">
    <text evidence="8">The sequence shown here is derived from an EMBL/GenBank/DDBJ whole genome shotgun (WGS) entry which is preliminary data.</text>
</comment>
<feature type="domain" description="Cadherin" evidence="7">
    <location>
        <begin position="250"/>
        <end position="336"/>
    </location>
</feature>
<dbReference type="InterPro" id="IPR000601">
    <property type="entry name" value="PKD_dom"/>
</dbReference>
<feature type="signal peptide" evidence="5">
    <location>
        <begin position="1"/>
        <end position="18"/>
    </location>
</feature>
<dbReference type="GO" id="GO:0016477">
    <property type="term" value="P:cell migration"/>
    <property type="evidence" value="ECO:0007669"/>
    <property type="project" value="TreeGrafter"/>
</dbReference>
<dbReference type="PROSITE" id="PS51257">
    <property type="entry name" value="PROKAR_LIPOPROTEIN"/>
    <property type="match status" value="1"/>
</dbReference>
<evidence type="ECO:0000256" key="2">
    <source>
        <dbReference type="ARBA" id="ARBA00022737"/>
    </source>
</evidence>
<sequence length="673" mass="73583">MKKVFKASVLFIICTVLAFVSCDKEDNILINTAPEIKAQTFNFSEDLGPNNIIGKVIATDLEDDKLSYNIKTNSNNLFKIFDNGNLNLAAGMSLDYETAKKHTITIEVSDGKLTASAIITINVIDVDENVAPEIVAQGFDVDENIDTATEVANIVATDANNNTLTYTITQNAFQNGDTSLPMFEFMQSNTGELHLATNRFLDYENETSYQITVEVSDGVLTASADITINVTNVNEPPQIRDSSVINDPAEDITDTFVIGTIVATDPEGDVITYSLSNNPNNLFEINVDGEISLAPGKSLDYETATSHNITIQISDGSLSLTEDITINVTDVVEPTTNGFITTWKTTTANESITIPTNNSLTYNYTVNWGDGSTSTSQTANTTHTYVTAGIYEVKITGNFPAIYFNNTGDTDKIQTIKQWGDIKWKSMNGAFYGCTQLTYTATDAPDLSLVTDMSNTFKRARSFNANLNNWDVSTITNMFSMFNDAKSFIGHISSWDVSNVSNMAFMFTNAIVFNSDISTWDVSGSVNMTSMFLGASAFDQNLNNWDVSNVNNMSGMFRSATSFNGNISNWNVSRVRTMRYMFQNTAFNQDISNWDVSNVKVMEGLFAGAADFNQNISGWNVSNATTMQAMFNNAGSFSQDLSNWNTANVTSCNGFSANSALTAAQLPTTGNCF</sequence>
<dbReference type="InterPro" id="IPR011889">
    <property type="entry name" value="Liste_lipo_26"/>
</dbReference>
<dbReference type="OrthoDB" id="9813840at2"/>
<dbReference type="InterPro" id="IPR013783">
    <property type="entry name" value="Ig-like_fold"/>
</dbReference>
<dbReference type="Gene3D" id="2.60.40.10">
    <property type="entry name" value="Immunoglobulins"/>
    <property type="match status" value="1"/>
</dbReference>
<feature type="domain" description="Cadherin" evidence="7">
    <location>
        <begin position="133"/>
        <end position="239"/>
    </location>
</feature>
<dbReference type="CDD" id="cd00146">
    <property type="entry name" value="PKD"/>
    <property type="match status" value="1"/>
</dbReference>
<dbReference type="SUPFAM" id="SSF49299">
    <property type="entry name" value="PKD domain"/>
    <property type="match status" value="1"/>
</dbReference>